<sequence length="184" mass="21285">MAGSSSNSGRAKSVVEGNKHAKEIQFNDELHLEFILDAGIVKDCELSLPYGVQLTNDRWNLFLPLLGFEETLIGFLKEEEDVRKGIEVKVYDKGGHEFEMMLLKEEEDVRKGIEVKVYDRGGHEFEMMLKKWVIDSNQFYVLNRGWFSFCNEHGLGQGDLVALRAFRHSITDMLCFVVTFRRMR</sequence>
<proteinExistence type="predicted"/>
<keyword evidence="2" id="KW-0805">Transcription regulation</keyword>
<evidence type="ECO:0000313" key="7">
    <source>
        <dbReference type="EMBL" id="WVZ15517.1"/>
    </source>
</evidence>
<dbReference type="EMBL" id="CP144697">
    <property type="protein sequence ID" value="WVZ15517.1"/>
    <property type="molecule type" value="Genomic_DNA"/>
</dbReference>
<dbReference type="InterPro" id="IPR003340">
    <property type="entry name" value="B3_DNA-bd"/>
</dbReference>
<dbReference type="Proteomes" id="UP001374535">
    <property type="component" value="Chromosome 4"/>
</dbReference>
<dbReference type="InterPro" id="IPR005508">
    <property type="entry name" value="At2g31720-like"/>
</dbReference>
<evidence type="ECO:0000256" key="1">
    <source>
        <dbReference type="ARBA" id="ARBA00004123"/>
    </source>
</evidence>
<dbReference type="Pfam" id="PF02362">
    <property type="entry name" value="B3"/>
    <property type="match status" value="1"/>
</dbReference>
<dbReference type="PANTHER" id="PTHR31541">
    <property type="entry name" value="B3 DOMAIN PLANT PROTEIN-RELATED"/>
    <property type="match status" value="1"/>
</dbReference>
<dbReference type="CDD" id="cd10017">
    <property type="entry name" value="B3_DNA"/>
    <property type="match status" value="1"/>
</dbReference>
<dbReference type="GO" id="GO:0003677">
    <property type="term" value="F:DNA binding"/>
    <property type="evidence" value="ECO:0007669"/>
    <property type="project" value="UniProtKB-KW"/>
</dbReference>
<accession>A0AAQ3NVG7</accession>
<dbReference type="PANTHER" id="PTHR31541:SF28">
    <property type="entry name" value="TF-B3 DOMAIN-CONTAINING PROTEIN"/>
    <property type="match status" value="1"/>
</dbReference>
<dbReference type="InterPro" id="IPR015300">
    <property type="entry name" value="DNA-bd_pseudobarrel_sf"/>
</dbReference>
<protein>
    <recommendedName>
        <fullName evidence="6">TF-B3 domain-containing protein</fullName>
    </recommendedName>
</protein>
<evidence type="ECO:0000313" key="8">
    <source>
        <dbReference type="Proteomes" id="UP001374535"/>
    </source>
</evidence>
<gene>
    <name evidence="7" type="ORF">V8G54_013083</name>
</gene>
<dbReference type="PROSITE" id="PS50863">
    <property type="entry name" value="B3"/>
    <property type="match status" value="1"/>
</dbReference>
<evidence type="ECO:0000259" key="6">
    <source>
        <dbReference type="PROSITE" id="PS50863"/>
    </source>
</evidence>
<keyword evidence="4" id="KW-0804">Transcription</keyword>
<dbReference type="SUPFAM" id="SSF101936">
    <property type="entry name" value="DNA-binding pseudobarrel domain"/>
    <property type="match status" value="1"/>
</dbReference>
<name>A0AAQ3NVG7_VIGMU</name>
<keyword evidence="8" id="KW-1185">Reference proteome</keyword>
<evidence type="ECO:0000256" key="5">
    <source>
        <dbReference type="ARBA" id="ARBA00023242"/>
    </source>
</evidence>
<evidence type="ECO:0000256" key="2">
    <source>
        <dbReference type="ARBA" id="ARBA00023015"/>
    </source>
</evidence>
<dbReference type="AlphaFoldDB" id="A0AAQ3NVG7"/>
<organism evidence="7 8">
    <name type="scientific">Vigna mungo</name>
    <name type="common">Black gram</name>
    <name type="synonym">Phaseolus mungo</name>
    <dbReference type="NCBI Taxonomy" id="3915"/>
    <lineage>
        <taxon>Eukaryota</taxon>
        <taxon>Viridiplantae</taxon>
        <taxon>Streptophyta</taxon>
        <taxon>Embryophyta</taxon>
        <taxon>Tracheophyta</taxon>
        <taxon>Spermatophyta</taxon>
        <taxon>Magnoliopsida</taxon>
        <taxon>eudicotyledons</taxon>
        <taxon>Gunneridae</taxon>
        <taxon>Pentapetalae</taxon>
        <taxon>rosids</taxon>
        <taxon>fabids</taxon>
        <taxon>Fabales</taxon>
        <taxon>Fabaceae</taxon>
        <taxon>Papilionoideae</taxon>
        <taxon>50 kb inversion clade</taxon>
        <taxon>NPAAA clade</taxon>
        <taxon>indigoferoid/millettioid clade</taxon>
        <taxon>Phaseoleae</taxon>
        <taxon>Vigna</taxon>
    </lineage>
</organism>
<dbReference type="Gene3D" id="2.40.330.10">
    <property type="entry name" value="DNA-binding pseudobarrel domain"/>
    <property type="match status" value="1"/>
</dbReference>
<evidence type="ECO:0000256" key="4">
    <source>
        <dbReference type="ARBA" id="ARBA00023163"/>
    </source>
</evidence>
<dbReference type="GO" id="GO:0005634">
    <property type="term" value="C:nucleus"/>
    <property type="evidence" value="ECO:0007669"/>
    <property type="project" value="UniProtKB-SubCell"/>
</dbReference>
<comment type="subcellular location">
    <subcellularLocation>
        <location evidence="1">Nucleus</location>
    </subcellularLocation>
</comment>
<evidence type="ECO:0000256" key="3">
    <source>
        <dbReference type="ARBA" id="ARBA00023125"/>
    </source>
</evidence>
<feature type="domain" description="TF-B3" evidence="6">
    <location>
        <begin position="114"/>
        <end position="184"/>
    </location>
</feature>
<keyword evidence="3" id="KW-0238">DNA-binding</keyword>
<reference evidence="7 8" key="1">
    <citation type="journal article" date="2023" name="Life. Sci Alliance">
        <title>Evolutionary insights into 3D genome organization and epigenetic landscape of Vigna mungo.</title>
        <authorList>
            <person name="Junaid A."/>
            <person name="Singh B."/>
            <person name="Bhatia S."/>
        </authorList>
    </citation>
    <scope>NUCLEOTIDE SEQUENCE [LARGE SCALE GENOMIC DNA]</scope>
    <source>
        <strain evidence="7">Urdbean</strain>
    </source>
</reference>
<keyword evidence="5" id="KW-0539">Nucleus</keyword>